<dbReference type="EMBL" id="FORF01000022">
    <property type="protein sequence ID" value="SFJ48475.1"/>
    <property type="molecule type" value="Genomic_DNA"/>
</dbReference>
<proteinExistence type="predicted"/>
<evidence type="ECO:0000313" key="5">
    <source>
        <dbReference type="EMBL" id="SFJ48475.1"/>
    </source>
</evidence>
<dbReference type="CDD" id="cd01949">
    <property type="entry name" value="GGDEF"/>
    <property type="match status" value="1"/>
</dbReference>
<dbReference type="OrthoDB" id="9812260at2"/>
<name>A0A1I3RQ77_9HYPH</name>
<evidence type="ECO:0000259" key="4">
    <source>
        <dbReference type="PROSITE" id="PS50887"/>
    </source>
</evidence>
<keyword evidence="3" id="KW-0472">Membrane</keyword>
<dbReference type="InterPro" id="IPR029787">
    <property type="entry name" value="Nucleotide_cyclase"/>
</dbReference>
<dbReference type="InterPro" id="IPR043128">
    <property type="entry name" value="Rev_trsase/Diguanyl_cyclase"/>
</dbReference>
<feature type="transmembrane region" description="Helical" evidence="3">
    <location>
        <begin position="128"/>
        <end position="150"/>
    </location>
</feature>
<dbReference type="InterPro" id="IPR000160">
    <property type="entry name" value="GGDEF_dom"/>
</dbReference>
<protein>
    <recommendedName>
        <fullName evidence="1">diguanylate cyclase</fullName>
        <ecNumber evidence="1">2.7.7.65</ecNumber>
    </recommendedName>
</protein>
<dbReference type="EC" id="2.7.7.65" evidence="1"/>
<reference evidence="6" key="1">
    <citation type="submission" date="2016-10" db="EMBL/GenBank/DDBJ databases">
        <authorList>
            <person name="Varghese N."/>
            <person name="Submissions S."/>
        </authorList>
    </citation>
    <scope>NUCLEOTIDE SEQUENCE [LARGE SCALE GENOMIC DNA]</scope>
    <source>
        <strain evidence="6">DSM 21857</strain>
    </source>
</reference>
<dbReference type="PANTHER" id="PTHR45138:SF9">
    <property type="entry name" value="DIGUANYLATE CYCLASE DGCM-RELATED"/>
    <property type="match status" value="1"/>
</dbReference>
<dbReference type="NCBIfam" id="TIGR00254">
    <property type="entry name" value="GGDEF"/>
    <property type="match status" value="1"/>
</dbReference>
<dbReference type="STRING" id="1121003.SAMN03080618_03113"/>
<dbReference type="PROSITE" id="PS50887">
    <property type="entry name" value="GGDEF"/>
    <property type="match status" value="1"/>
</dbReference>
<keyword evidence="3" id="KW-1133">Transmembrane helix</keyword>
<keyword evidence="6" id="KW-1185">Reference proteome</keyword>
<feature type="transmembrane region" description="Helical" evidence="3">
    <location>
        <begin position="227"/>
        <end position="257"/>
    </location>
</feature>
<accession>A0A1I3RQ77</accession>
<feature type="transmembrane region" description="Helical" evidence="3">
    <location>
        <begin position="89"/>
        <end position="108"/>
    </location>
</feature>
<dbReference type="Pfam" id="PF00990">
    <property type="entry name" value="GGDEF"/>
    <property type="match status" value="1"/>
</dbReference>
<dbReference type="AlphaFoldDB" id="A0A1I3RQ77"/>
<feature type="domain" description="GGDEF" evidence="4">
    <location>
        <begin position="337"/>
        <end position="395"/>
    </location>
</feature>
<gene>
    <name evidence="5" type="ORF">SAMN03080618_03113</name>
</gene>
<dbReference type="SUPFAM" id="SSF55073">
    <property type="entry name" value="Nucleotide cyclase"/>
    <property type="match status" value="1"/>
</dbReference>
<comment type="catalytic activity">
    <reaction evidence="2">
        <text>2 GTP = 3',3'-c-di-GMP + 2 diphosphate</text>
        <dbReference type="Rhea" id="RHEA:24898"/>
        <dbReference type="ChEBI" id="CHEBI:33019"/>
        <dbReference type="ChEBI" id="CHEBI:37565"/>
        <dbReference type="ChEBI" id="CHEBI:58805"/>
        <dbReference type="EC" id="2.7.7.65"/>
    </reaction>
</comment>
<feature type="transmembrane region" description="Helical" evidence="3">
    <location>
        <begin position="15"/>
        <end position="36"/>
    </location>
</feature>
<dbReference type="SMART" id="SM00267">
    <property type="entry name" value="GGDEF"/>
    <property type="match status" value="1"/>
</dbReference>
<organism evidence="5 6">
    <name type="scientific">Aquamicrobium aerolatum DSM 21857</name>
    <dbReference type="NCBI Taxonomy" id="1121003"/>
    <lineage>
        <taxon>Bacteria</taxon>
        <taxon>Pseudomonadati</taxon>
        <taxon>Pseudomonadota</taxon>
        <taxon>Alphaproteobacteria</taxon>
        <taxon>Hyphomicrobiales</taxon>
        <taxon>Phyllobacteriaceae</taxon>
        <taxon>Aerobium</taxon>
    </lineage>
</organism>
<feature type="transmembrane region" description="Helical" evidence="3">
    <location>
        <begin position="269"/>
        <end position="292"/>
    </location>
</feature>
<evidence type="ECO:0000256" key="3">
    <source>
        <dbReference type="SAM" id="Phobius"/>
    </source>
</evidence>
<dbReference type="PANTHER" id="PTHR45138">
    <property type="entry name" value="REGULATORY COMPONENTS OF SENSORY TRANSDUCTION SYSTEM"/>
    <property type="match status" value="1"/>
</dbReference>
<feature type="transmembrane region" description="Helical" evidence="3">
    <location>
        <begin position="201"/>
        <end position="221"/>
    </location>
</feature>
<dbReference type="Proteomes" id="UP000242763">
    <property type="component" value="Unassembled WGS sequence"/>
</dbReference>
<dbReference type="InterPro" id="IPR050469">
    <property type="entry name" value="Diguanylate_Cyclase"/>
</dbReference>
<keyword evidence="3" id="KW-0812">Transmembrane</keyword>
<evidence type="ECO:0000256" key="1">
    <source>
        <dbReference type="ARBA" id="ARBA00012528"/>
    </source>
</evidence>
<dbReference type="Gene3D" id="3.30.70.270">
    <property type="match status" value="1"/>
</dbReference>
<dbReference type="GO" id="GO:0052621">
    <property type="term" value="F:diguanylate cyclase activity"/>
    <property type="evidence" value="ECO:0007669"/>
    <property type="project" value="UniProtKB-EC"/>
</dbReference>
<evidence type="ECO:0000313" key="6">
    <source>
        <dbReference type="Proteomes" id="UP000242763"/>
    </source>
</evidence>
<sequence>MPANIDRWPISKKPYFLYNAAFVFAVVLIASLFGILTRPMGLLAAVWPANAVLMAFMIRRQELARAECWLAALLAYLTADLMTGGEVYVTLWLTGANLTGVAVGYHLFKHLDAEDRQLRRPMSVVSMFCICGIAAATTGVTGSAASHILFGQSLLTGFAYWFTSDLVNSIIILPVILTAPSAGTLWSTLHNYEFRIRDWMPAATLALATTGGFLVGGPGAFVYPMPALIWCALAYNLFTTSVVTMAFCLASLIATATGSISSLPASNDTLVTVSIRLGMAFLALAPLAVAIVDSARNDLLQRLQHIVQHDALTGTLSRRAFLEMSEAKLAKGHSTRSVFFALMIDLDHFKAINDQYGHATGDFVLRNSTIAMSSALRSDDLLGASVEKNLRPSAM</sequence>
<evidence type="ECO:0000256" key="2">
    <source>
        <dbReference type="ARBA" id="ARBA00034247"/>
    </source>
</evidence>